<dbReference type="GO" id="GO:0050808">
    <property type="term" value="P:synapse organization"/>
    <property type="evidence" value="ECO:0007669"/>
    <property type="project" value="TreeGrafter"/>
</dbReference>
<dbReference type="PANTHER" id="PTHR45080:SF8">
    <property type="entry name" value="IG-LIKE DOMAIN-CONTAINING PROTEIN"/>
    <property type="match status" value="1"/>
</dbReference>
<evidence type="ECO:0000256" key="2">
    <source>
        <dbReference type="ARBA" id="ARBA00023157"/>
    </source>
</evidence>
<sequence>MLGRKFTSLASFVSRATRKRVRQIVRRPLGIEALESRLVPTAYTWSQTAAGTFAWNDAANWGGAGFPNAAGDVANVTSALAGNETINLTVPITVGSLTVGSSAAAGAFTIAAGGGTLTFQDPSGAASLTESADGGDTINAPITVASNLTVNTIAAAPLTVIGGIANGTNSLTVAGTGTLVYNGTASGSGPVTVNAGAELAGTGSVAQAAAPLIATSYFDSAVYEFDSSTGAIKATLVAPYTSSLLSGPSGATIGPDGNLYISSQSNNAILEYNFSTQALTTFIPSTTLQPIATANTDTNFAPAGLRFDSTGNLYVSLNGGQSASSGGAVVRFSTAMVGGELTYGGTATTIATGLIQPTGLAFGTAAGDTNNLYVSSTAIVMVGGSPTGEGEVSKITNAPAVATASTPTVFVQPGSGGLNSAAGLAWGPGGLLYVVDLGATSFQGNVLAYNPDGSFDKILTPTGTGQAGNLLNQFPSDIAFDTAGHFLTANLGPSYPPALAGSINQYNDDGTFDQAIVQSSQFPSTGTSGQSGVSPSQLALLSAPSLTVNGTLTPGGATTPGALAAGDVNFAATGTFAVTIKGTTAGTGYSQLTSTGTVNLNGAALTGTVSGTVTPGSQYDIISSKNAVVGTFNGAAEGSTMTLDGQPFSITYVGGTSDHDVVLTALSAPAITSANAATFFTGGPNTFTVTATGSPASTFTETGALPAGVTLSSAGVLSGTPTATGAFPITITASNGVGTPATQSFTLTVNAGVAPAITSTNTATFQTGTVGVFTVTATGSPTPTFTETGALPAGVTLSSAGVLSGNTTTAGTFPITITASNGVTPDATQTFTLTVGTAPTITSADAATFATGTTNTFTATATGSPTPTFTETGTLPAGVTFSNGVLSGTPTAAGTFPITITATNGIGTDATQSFTLTVGTAPTITSADNTGFGTGTAGTFTVTATGTPAPTFTETGALPAGVTFTSAGVLSGTPTAAGTFPITITATNGIGTDATQSFTLTVGTPPAITSASSTTFATGTAGTFTVTATGTPAPTFTETGALPAGVTFTSAGVLSGTPTVAGSFPITVTATNGAGPDATQSFTLTVGTAPTITSANAVSFTFGATSAFSVTATGSPTPTITETGTLPGGVTFSNGVLSGTPTATGSFPITLSASNGIGTPATQTFTLTVNGNGLETNLVVSGLTDGTATLYQTNASGQYASSTVLNPFADLGVVVRTATADVNGDGIPDTIFVTGPGTPVRFAIVSGADNHTLLVGPTAPFGGSEDFTGGAFVAAGDIEDDGRADFVFTPDEGGGARVTVFALTPTGLSTRADFFGIADPNFRGGARVAVGDVNGDGTPDIVVAAGFGGGPRVAIFDGKSITSGTPTRLVPDFFAFPGADATNLRNGVYVAAGDVNGDGSADLIFGGGDGGAPHVLVLDGRTLVTDGVTQAETDPLANFFVNSDTTSRGGIRVAAKATVGSEDASVVVGSGAGLTSQVRVYPGSTLTPSGEPPVSQTLDPFGETLADGVYVG</sequence>
<evidence type="ECO:0000313" key="3">
    <source>
        <dbReference type="EMBL" id="OWK37752.1"/>
    </source>
</evidence>
<dbReference type="GO" id="GO:0005886">
    <property type="term" value="C:plasma membrane"/>
    <property type="evidence" value="ECO:0007669"/>
    <property type="project" value="TreeGrafter"/>
</dbReference>
<dbReference type="Gene3D" id="2.120.10.30">
    <property type="entry name" value="TolB, C-terminal domain"/>
    <property type="match status" value="1"/>
</dbReference>
<dbReference type="Pfam" id="PF05345">
    <property type="entry name" value="He_PIG"/>
    <property type="match status" value="6"/>
</dbReference>
<dbReference type="GO" id="GO:0007156">
    <property type="term" value="P:homophilic cell adhesion via plasma membrane adhesion molecules"/>
    <property type="evidence" value="ECO:0007669"/>
    <property type="project" value="TreeGrafter"/>
</dbReference>
<evidence type="ECO:0000313" key="4">
    <source>
        <dbReference type="Proteomes" id="UP000214646"/>
    </source>
</evidence>
<comment type="caution">
    <text evidence="3">The sequence shown here is derived from an EMBL/GenBank/DDBJ whole genome shotgun (WGS) entry which is preliminary data.</text>
</comment>
<dbReference type="SUPFAM" id="SSF49313">
    <property type="entry name" value="Cadherin-like"/>
    <property type="match status" value="6"/>
</dbReference>
<keyword evidence="2" id="KW-1015">Disulfide bond</keyword>
<accession>A0A225D8G6</accession>
<dbReference type="SUPFAM" id="SSF69318">
    <property type="entry name" value="Integrin alpha N-terminal domain"/>
    <property type="match status" value="1"/>
</dbReference>
<organism evidence="3 4">
    <name type="scientific">Fimbriiglobus ruber</name>
    <dbReference type="NCBI Taxonomy" id="1908690"/>
    <lineage>
        <taxon>Bacteria</taxon>
        <taxon>Pseudomonadati</taxon>
        <taxon>Planctomycetota</taxon>
        <taxon>Planctomycetia</taxon>
        <taxon>Gemmatales</taxon>
        <taxon>Gemmataceae</taxon>
        <taxon>Fimbriiglobus</taxon>
    </lineage>
</organism>
<dbReference type="Gene3D" id="2.60.40.10">
    <property type="entry name" value="Immunoglobulins"/>
    <property type="match status" value="6"/>
</dbReference>
<keyword evidence="4" id="KW-1185">Reference proteome</keyword>
<dbReference type="InterPro" id="IPR011042">
    <property type="entry name" value="6-blade_b-propeller_TolB-like"/>
</dbReference>
<dbReference type="RefSeq" id="WP_088257609.1">
    <property type="nucleotide sequence ID" value="NZ_NIDE01000014.1"/>
</dbReference>
<dbReference type="OrthoDB" id="266966at2"/>
<gene>
    <name evidence="3" type="ORF">FRUB_06872</name>
</gene>
<keyword evidence="1" id="KW-0732">Signal</keyword>
<reference evidence="4" key="1">
    <citation type="submission" date="2017-06" db="EMBL/GenBank/DDBJ databases">
        <title>Genome analysis of Fimbriiglobus ruber SP5, the first member of the order Planctomycetales with confirmed chitinolytic capability.</title>
        <authorList>
            <person name="Ravin N.V."/>
            <person name="Rakitin A.L."/>
            <person name="Ivanova A.A."/>
            <person name="Beletsky A.V."/>
            <person name="Kulichevskaya I.S."/>
            <person name="Mardanov A.V."/>
            <person name="Dedysh S.N."/>
        </authorList>
    </citation>
    <scope>NUCLEOTIDE SEQUENCE [LARGE SCALE GENOMIC DNA]</scope>
    <source>
        <strain evidence="4">SP5</strain>
    </source>
</reference>
<dbReference type="Gene3D" id="2.130.10.130">
    <property type="entry name" value="Integrin alpha, N-terminal"/>
    <property type="match status" value="2"/>
</dbReference>
<dbReference type="InterPro" id="IPR013517">
    <property type="entry name" value="FG-GAP"/>
</dbReference>
<dbReference type="InterPro" id="IPR013783">
    <property type="entry name" value="Ig-like_fold"/>
</dbReference>
<dbReference type="InterPro" id="IPR050958">
    <property type="entry name" value="Cell_Adh-Cytoskel_Orgn"/>
</dbReference>
<dbReference type="GO" id="GO:0005509">
    <property type="term" value="F:calcium ion binding"/>
    <property type="evidence" value="ECO:0007669"/>
    <property type="project" value="InterPro"/>
</dbReference>
<name>A0A225D8G6_9BACT</name>
<dbReference type="EMBL" id="NIDE01000014">
    <property type="protein sequence ID" value="OWK37752.1"/>
    <property type="molecule type" value="Genomic_DNA"/>
</dbReference>
<dbReference type="SUPFAM" id="SSF101898">
    <property type="entry name" value="NHL repeat"/>
    <property type="match status" value="1"/>
</dbReference>
<dbReference type="PANTHER" id="PTHR45080">
    <property type="entry name" value="CONTACTIN 5"/>
    <property type="match status" value="1"/>
</dbReference>
<protein>
    <submittedName>
        <fullName evidence="3">Fibronectin type III domain protein</fullName>
    </submittedName>
</protein>
<dbReference type="Pfam" id="PF13517">
    <property type="entry name" value="FG-GAP_3"/>
    <property type="match status" value="1"/>
</dbReference>
<dbReference type="Proteomes" id="UP000214646">
    <property type="component" value="Unassembled WGS sequence"/>
</dbReference>
<evidence type="ECO:0000256" key="1">
    <source>
        <dbReference type="ARBA" id="ARBA00022729"/>
    </source>
</evidence>
<dbReference type="InterPro" id="IPR028994">
    <property type="entry name" value="Integrin_alpha_N"/>
</dbReference>
<proteinExistence type="predicted"/>
<dbReference type="InterPro" id="IPR015919">
    <property type="entry name" value="Cadherin-like_sf"/>
</dbReference>